<dbReference type="InterPro" id="IPR003607">
    <property type="entry name" value="HD/PDEase_dom"/>
</dbReference>
<dbReference type="InterPro" id="IPR023088">
    <property type="entry name" value="PDEase"/>
</dbReference>
<dbReference type="InterPro" id="IPR023174">
    <property type="entry name" value="PDEase_CS"/>
</dbReference>
<feature type="domain" description="PDEase" evidence="5">
    <location>
        <begin position="140"/>
        <end position="473"/>
    </location>
</feature>
<feature type="coiled-coil region" evidence="4">
    <location>
        <begin position="32"/>
        <end position="59"/>
    </location>
</feature>
<protein>
    <recommendedName>
        <fullName evidence="3">Phosphodiesterase</fullName>
        <ecNumber evidence="3">3.1.4.-</ecNumber>
    </recommendedName>
</protein>
<evidence type="ECO:0000259" key="5">
    <source>
        <dbReference type="PROSITE" id="PS51845"/>
    </source>
</evidence>
<keyword evidence="1 3" id="KW-0479">Metal-binding</keyword>
<reference evidence="6 7" key="1">
    <citation type="submission" date="2021-04" db="EMBL/GenBank/DDBJ databases">
        <authorList>
            <person name="Bliznina A."/>
        </authorList>
    </citation>
    <scope>NUCLEOTIDE SEQUENCE [LARGE SCALE GENOMIC DNA]</scope>
</reference>
<dbReference type="SMART" id="SM00471">
    <property type="entry name" value="HDc"/>
    <property type="match status" value="1"/>
</dbReference>
<dbReference type="SUPFAM" id="SSF109604">
    <property type="entry name" value="HD-domain/PDEase-like"/>
    <property type="match status" value="1"/>
</dbReference>
<evidence type="ECO:0000256" key="1">
    <source>
        <dbReference type="ARBA" id="ARBA00022723"/>
    </source>
</evidence>
<dbReference type="Pfam" id="PF00233">
    <property type="entry name" value="PDEase_I"/>
    <property type="match status" value="1"/>
</dbReference>
<dbReference type="Gene3D" id="1.10.1300.10">
    <property type="entry name" value="3'5'-cyclic nucleotide phosphodiesterase, catalytic domain"/>
    <property type="match status" value="1"/>
</dbReference>
<evidence type="ECO:0000313" key="6">
    <source>
        <dbReference type="EMBL" id="CAG5111017.1"/>
    </source>
</evidence>
<dbReference type="InterPro" id="IPR002073">
    <property type="entry name" value="PDEase_catalytic_dom"/>
</dbReference>
<dbReference type="InterPro" id="IPR036971">
    <property type="entry name" value="PDEase_catalytic_dom_sf"/>
</dbReference>
<evidence type="ECO:0000313" key="7">
    <source>
        <dbReference type="Proteomes" id="UP001158576"/>
    </source>
</evidence>
<dbReference type="CDD" id="cd00077">
    <property type="entry name" value="HDc"/>
    <property type="match status" value="1"/>
</dbReference>
<comment type="similarity">
    <text evidence="3">Belongs to the cyclic nucleotide phosphodiesterase family.</text>
</comment>
<dbReference type="PROSITE" id="PS51845">
    <property type="entry name" value="PDEASE_I_2"/>
    <property type="match status" value="1"/>
</dbReference>
<dbReference type="PANTHER" id="PTHR11347">
    <property type="entry name" value="CYCLIC NUCLEOTIDE PHOSPHODIESTERASE"/>
    <property type="match status" value="1"/>
</dbReference>
<dbReference type="EMBL" id="OU015567">
    <property type="protein sequence ID" value="CAG5111017.1"/>
    <property type="molecule type" value="Genomic_DNA"/>
</dbReference>
<name>A0ABN7T997_OIKDI</name>
<keyword evidence="2 3" id="KW-0378">Hydrolase</keyword>
<organism evidence="6 7">
    <name type="scientific">Oikopleura dioica</name>
    <name type="common">Tunicate</name>
    <dbReference type="NCBI Taxonomy" id="34765"/>
    <lineage>
        <taxon>Eukaryota</taxon>
        <taxon>Metazoa</taxon>
        <taxon>Chordata</taxon>
        <taxon>Tunicata</taxon>
        <taxon>Appendicularia</taxon>
        <taxon>Copelata</taxon>
        <taxon>Oikopleuridae</taxon>
        <taxon>Oikopleura</taxon>
    </lineage>
</organism>
<evidence type="ECO:0000256" key="4">
    <source>
        <dbReference type="SAM" id="Coils"/>
    </source>
</evidence>
<comment type="cofactor">
    <cofactor evidence="3">
        <name>a divalent metal cation</name>
        <dbReference type="ChEBI" id="CHEBI:60240"/>
    </cofactor>
    <text evidence="3">Binds 2 divalent metal cations per subunit. Site 1 may preferentially bind zinc ions, while site 2 has a preference for magnesium and/or manganese ions.</text>
</comment>
<evidence type="ECO:0000256" key="2">
    <source>
        <dbReference type="ARBA" id="ARBA00022801"/>
    </source>
</evidence>
<dbReference type="PROSITE" id="PS00126">
    <property type="entry name" value="PDEASE_I_1"/>
    <property type="match status" value="1"/>
</dbReference>
<gene>
    <name evidence="6" type="ORF">OKIOD_LOCUS14121</name>
</gene>
<proteinExistence type="inferred from homology"/>
<accession>A0ABN7T997</accession>
<keyword evidence="7" id="KW-1185">Reference proteome</keyword>
<keyword evidence="4" id="KW-0175">Coiled coil</keyword>
<dbReference type="EC" id="3.1.4.-" evidence="3"/>
<dbReference type="Proteomes" id="UP001158576">
    <property type="component" value="Chromosome 2"/>
</dbReference>
<evidence type="ECO:0000256" key="3">
    <source>
        <dbReference type="RuleBase" id="RU363067"/>
    </source>
</evidence>
<sequence>MLYSEEQKAENMSSKERALWILGLRPRDRFRKTQLSQVAKRLETLIDRHEAEKNVTVEELIGPTKLAVQLLKTSLRGSPIKNDLVKIDSTVPKEVRQWLMSTFTPPKSSTRSVGESRRKGLKGIVAGISAAIRMEKLTIGKNDLAGFTDDIKRQLQEIASWNFDIFEFGKLTGNRPLRYILYQSLASFDLLGDFKIKGPVVMNFAARLEELYLSNKNPYHNDIHAADVTQALFSIIELNGAQVWLDNVELFAALFAAAIHDVSHTGTTNNFHIMTKSNLANLYNDRSVLENFHLTTGFGICAKDECNILAGLNDEQFFNFRNIVIDMVLATDMVFHNEHLFYLSDAKSSPSFADTTTVLGFMLHSADISHSLRPWKHHEKMVEFLFEEFFLQGDQEAKSGFPISPLCDRNTLHIPNSQISFNKYIIEPTFSALTEFFKAANECLFDENGILLEPSENGTGDSLRPGKDTIEEACEGTSLCLLEPPCAAYGRPVTPSAA</sequence>
<dbReference type="PRINTS" id="PR00387">
    <property type="entry name" value="PDIESTERASE1"/>
</dbReference>